<comment type="caution">
    <text evidence="2">The sequence shown here is derived from an EMBL/GenBank/DDBJ whole genome shotgun (WGS) entry which is preliminary data.</text>
</comment>
<accession>W2UYT4</accession>
<gene>
    <name evidence="2" type="ORF">P857_580</name>
</gene>
<dbReference type="AlphaFoldDB" id="W2UYT4"/>
<feature type="chain" id="PRO_5004826164" evidence="1">
    <location>
        <begin position="25"/>
        <end position="401"/>
    </location>
</feature>
<dbReference type="Proteomes" id="UP000018951">
    <property type="component" value="Unassembled WGS sequence"/>
</dbReference>
<protein>
    <submittedName>
        <fullName evidence="2">Uncharacterized protein</fullName>
    </submittedName>
</protein>
<feature type="signal peptide" evidence="1">
    <location>
        <begin position="1"/>
        <end position="24"/>
    </location>
</feature>
<evidence type="ECO:0000256" key="1">
    <source>
        <dbReference type="SAM" id="SignalP"/>
    </source>
</evidence>
<name>W2UYT4_9RICK</name>
<evidence type="ECO:0000313" key="2">
    <source>
        <dbReference type="EMBL" id="ETO91094.1"/>
    </source>
</evidence>
<evidence type="ECO:0000313" key="3">
    <source>
        <dbReference type="Proteomes" id="UP000018951"/>
    </source>
</evidence>
<proteinExistence type="predicted"/>
<dbReference type="EMBL" id="AXCJ01000008">
    <property type="protein sequence ID" value="ETO91094.1"/>
    <property type="molecule type" value="Genomic_DNA"/>
</dbReference>
<sequence length="401" mass="42376">MNKKLLLGTAAMAMLFMSSTSAMAMNGSMKMSPGSKGMKYVSVSYNPSFTMEYDVSVKTSSNEGEYSLSTLKSDNIPNSYMGVGAEAGMFVTDNVFLGVGMSYRGLEEFVDGDGNAKSQPVVSSAYKAVPGGTVPQNVPSMVRFNTEATYTNVSNSNSTAVPASVKLSSEDYAGSVREDGVDLKTMGTDFYGVIVGFAKPVHQKFIPYAKLSVGGAYVKHETVSGQELTGFTPAGEIAIGGRIPFTNSNIGVFFDVGFFGAYEMELSDVEGNSWDTKFFPDGMQDSTTKKPSTTLDLLTSQAGSAQLDANMMKLNIESSGGVNAYSMIVDNAKGITYSVPDNITPNSVGAAATSVTADAPISYNTNVVPFYRVTDENPSPVTALIGTQFSVNVKLGVTIAF</sequence>
<keyword evidence="1" id="KW-0732">Signal</keyword>
<keyword evidence="3" id="KW-1185">Reference proteome</keyword>
<reference evidence="2 3" key="1">
    <citation type="journal article" date="2013" name="PLoS ONE">
        <title>Bacterial endosymbiosis in a chordate host: long-term co-evolution and conservation of secondary metabolism.</title>
        <authorList>
            <person name="Kwan J.C."/>
            <person name="Schmidt E.W."/>
        </authorList>
    </citation>
    <scope>NUCLEOTIDE SEQUENCE [LARGE SCALE GENOMIC DNA]</scope>
    <source>
        <strain evidence="3">L6</strain>
    </source>
</reference>
<organism evidence="2 3">
    <name type="scientific">Candidatus Xenolissoclinum pacificiensis L6</name>
    <dbReference type="NCBI Taxonomy" id="1401685"/>
    <lineage>
        <taxon>Bacteria</taxon>
        <taxon>Pseudomonadati</taxon>
        <taxon>Pseudomonadota</taxon>
        <taxon>Alphaproteobacteria</taxon>
        <taxon>Rickettsiales</taxon>
        <taxon>Anaplasmataceae</taxon>
        <taxon>Candidatus Xenolissoclinum</taxon>
    </lineage>
</organism>